<dbReference type="InterPro" id="IPR051171">
    <property type="entry name" value="CaCA"/>
</dbReference>
<dbReference type="GO" id="GO:0030001">
    <property type="term" value="P:metal ion transport"/>
    <property type="evidence" value="ECO:0007669"/>
    <property type="project" value="TreeGrafter"/>
</dbReference>
<feature type="domain" description="Calx-beta" evidence="6">
    <location>
        <begin position="125"/>
        <end position="222"/>
    </location>
</feature>
<dbReference type="NCBIfam" id="TIGR04183">
    <property type="entry name" value="Por_Secre_tail"/>
    <property type="match status" value="1"/>
</dbReference>
<comment type="caution">
    <text evidence="7">The sequence shown here is derived from an EMBL/GenBank/DDBJ whole genome shotgun (WGS) entry which is preliminary data.</text>
</comment>
<dbReference type="GO" id="GO:0016020">
    <property type="term" value="C:membrane"/>
    <property type="evidence" value="ECO:0007669"/>
    <property type="project" value="InterPro"/>
</dbReference>
<dbReference type="AlphaFoldDB" id="A0A3D9H7J5"/>
<dbReference type="Proteomes" id="UP000256980">
    <property type="component" value="Unassembled WGS sequence"/>
</dbReference>
<dbReference type="Pfam" id="PF18962">
    <property type="entry name" value="Por_Secre_tail"/>
    <property type="match status" value="1"/>
</dbReference>
<evidence type="ECO:0000256" key="2">
    <source>
        <dbReference type="ARBA" id="ARBA00022737"/>
    </source>
</evidence>
<evidence type="ECO:0000256" key="4">
    <source>
        <dbReference type="ARBA" id="ARBA00023065"/>
    </source>
</evidence>
<feature type="signal peptide" evidence="5">
    <location>
        <begin position="1"/>
        <end position="19"/>
    </location>
</feature>
<dbReference type="NCBIfam" id="TIGR01451">
    <property type="entry name" value="B_ant_repeat"/>
    <property type="match status" value="2"/>
</dbReference>
<dbReference type="SMART" id="SM00237">
    <property type="entry name" value="Calx_beta"/>
    <property type="match status" value="3"/>
</dbReference>
<dbReference type="RefSeq" id="WP_115816767.1">
    <property type="nucleotide sequence ID" value="NZ_QRDV01000002.1"/>
</dbReference>
<dbReference type="PANTHER" id="PTHR11878">
    <property type="entry name" value="SODIUM/CALCIUM EXCHANGER"/>
    <property type="match status" value="1"/>
</dbReference>
<keyword evidence="1 5" id="KW-0732">Signal</keyword>
<protein>
    <submittedName>
        <fullName evidence="7">Putative repeat protein (TIGR01451 family)/predicted secreted protein (Por secretion system target)</fullName>
    </submittedName>
</protein>
<dbReference type="InterPro" id="IPR003644">
    <property type="entry name" value="Calx_beta"/>
</dbReference>
<sequence length="1151" mass="126325">MKKITLLILLAFYSMFCFSQNPTVYVTSNGGNGYSVIEGNTYTFTVSMYSATTTDVIIDVATIANTADASDYTPLSTTVTIPAGQLSSNQLTIPTSNDSTIELNEYFTIEATVTSGNTVNTDVYRSITLWDNDTTPTVNVNTSPSLVEGQGYNTYWVYLSNYYSSDVTIDITTSAGTADASDYIATTTSITIPEGQTNASFPIYTQDDNITEADETYTITATITSGNTTNSNLNITVTIRDNDTTPTFTISSFQANEGGSAYVYARLDRAYNSDVIIQLNTSNGTADNSDYTNLSQTKTIEAGYTSTNFRIYTTDDTLDEPEESVNYTATVTSGNTTNTSETGTFNIIDNDGLPDFSLQTVYDDNNPNGQSGDSLVAEEGFDLKFRPRLTHPSPIDTEIEITTTNGTADNSDYTTSTILVTIPAGQYSNYYEEYSYPTTLDQLDEDDENIFVNALVTSGNTYNTNYTLEGFILDNYHLNAQRDDITSVLEVGATFQVLDNDTFEGLPVIPGDLNVTLLDTNLVGITLSNSGVLTIPSSVPMGYYSINYEICESATPNNCDTASIIVRVESPLEVTHTTQYVDFNGDGFVSVGDTIEYEFTVTNNGNDSITDIDGDYQGINIVGGPLTSLGAGQTDNTTFTALHIITQNNINSGYYGGDLEGATFFGTYYGYEVRAYLYDPSQIIDLQQSDGIELNAFVDTNGNGTQETGEINFPLGQFDYEINNDGIINNLYVSPHYLYESNPTTTYELSYTVDPDYAANNTTAVSYSSITVPVGSGITTYDFPITVTAYDDLATEISASWRPPMPGFQYWNYISYTNNSNETVTSGTIDFTIDNALNLLSVHEVSNYWYNYNPASYTTTATGFSYTFNNLQPYQTKRLWVKMQVPTLPTVSLGQLVTNTVDIELLAGDIVPLNNTSSLTQTIVGSYDPNDVTEKHGEEILFSSFSTDDYLTYTIRFENTGTANAINIKVEDILDDQLDESTLKMVDASHQYSLERVGKNVEWNFFAIDLPPSEDVEDSQVGHGFITFKVKPFPDYAIGDVIPNTAEIYFDFNPAIITNTWTTTFVQTLGVNESDFSNLTVYPNPVKDVLQINNSSIITTIEVSSILGKQLLSKSVDNLSTEIDLSTFSSGVYFVNIKSNTGEKIIKILKE</sequence>
<evidence type="ECO:0000256" key="5">
    <source>
        <dbReference type="SAM" id="SignalP"/>
    </source>
</evidence>
<reference evidence="7 8" key="1">
    <citation type="submission" date="2018-07" db="EMBL/GenBank/DDBJ databases">
        <title>Genomic Encyclopedia of Type Strains, Phase III (KMG-III): the genomes of soil and plant-associated and newly described type strains.</title>
        <authorList>
            <person name="Whitman W."/>
        </authorList>
    </citation>
    <scope>NUCLEOTIDE SEQUENCE [LARGE SCALE GENOMIC DNA]</scope>
    <source>
        <strain evidence="7 8">CECT 7946</strain>
    </source>
</reference>
<dbReference type="EMBL" id="QRDV01000002">
    <property type="protein sequence ID" value="RED45468.1"/>
    <property type="molecule type" value="Genomic_DNA"/>
</dbReference>
<dbReference type="PANTHER" id="PTHR11878:SF65">
    <property type="entry name" value="NA_CA-EXCHANGE PROTEIN, ISOFORM G"/>
    <property type="match status" value="1"/>
</dbReference>
<evidence type="ECO:0000259" key="6">
    <source>
        <dbReference type="SMART" id="SM00237"/>
    </source>
</evidence>
<accession>A0A3D9H7J5</accession>
<feature type="domain" description="Calx-beta" evidence="6">
    <location>
        <begin position="235"/>
        <end position="332"/>
    </location>
</feature>
<evidence type="ECO:0000313" key="8">
    <source>
        <dbReference type="Proteomes" id="UP000256980"/>
    </source>
</evidence>
<evidence type="ECO:0000256" key="1">
    <source>
        <dbReference type="ARBA" id="ARBA00022729"/>
    </source>
</evidence>
<feature type="chain" id="PRO_5017683527" evidence="5">
    <location>
        <begin position="20"/>
        <end position="1151"/>
    </location>
</feature>
<proteinExistence type="predicted"/>
<dbReference type="Gene3D" id="2.60.40.2030">
    <property type="match status" value="4"/>
</dbReference>
<feature type="domain" description="Calx-beta" evidence="6">
    <location>
        <begin position="22"/>
        <end position="112"/>
    </location>
</feature>
<keyword evidence="4" id="KW-0406">Ion transport</keyword>
<dbReference type="InterPro" id="IPR026444">
    <property type="entry name" value="Secre_tail"/>
</dbReference>
<keyword evidence="4" id="KW-0813">Transport</keyword>
<dbReference type="InterPro" id="IPR047589">
    <property type="entry name" value="DUF11_rpt"/>
</dbReference>
<organism evidence="7 8">
    <name type="scientific">Winogradskyella eximia</name>
    <dbReference type="NCBI Taxonomy" id="262006"/>
    <lineage>
        <taxon>Bacteria</taxon>
        <taxon>Pseudomonadati</taxon>
        <taxon>Bacteroidota</taxon>
        <taxon>Flavobacteriia</taxon>
        <taxon>Flavobacteriales</taxon>
        <taxon>Flavobacteriaceae</taxon>
        <taxon>Winogradskyella</taxon>
    </lineage>
</organism>
<dbReference type="SUPFAM" id="SSF141072">
    <property type="entry name" value="CalX-like"/>
    <property type="match status" value="4"/>
</dbReference>
<dbReference type="InterPro" id="IPR055353">
    <property type="entry name" value="DUF7619"/>
</dbReference>
<dbReference type="GO" id="GO:0007154">
    <property type="term" value="P:cell communication"/>
    <property type="evidence" value="ECO:0007669"/>
    <property type="project" value="InterPro"/>
</dbReference>
<keyword evidence="8" id="KW-1185">Reference proteome</keyword>
<dbReference type="Pfam" id="PF03160">
    <property type="entry name" value="Calx-beta"/>
    <property type="match status" value="3"/>
</dbReference>
<keyword evidence="3" id="KW-0106">Calcium</keyword>
<gene>
    <name evidence="7" type="ORF">DFQ10_102341</name>
</gene>
<dbReference type="OrthoDB" id="1110367at2"/>
<dbReference type="Pfam" id="PF24595">
    <property type="entry name" value="DUF7619"/>
    <property type="match status" value="1"/>
</dbReference>
<evidence type="ECO:0000313" key="7">
    <source>
        <dbReference type="EMBL" id="RED45468.1"/>
    </source>
</evidence>
<keyword evidence="2" id="KW-0677">Repeat</keyword>
<name>A0A3D9H7J5_9FLAO</name>
<evidence type="ECO:0000256" key="3">
    <source>
        <dbReference type="ARBA" id="ARBA00022837"/>
    </source>
</evidence>
<dbReference type="InterPro" id="IPR038081">
    <property type="entry name" value="CalX-like_sf"/>
</dbReference>